<sequence length="97" mass="10721">MDNKPLRVDSSLFPNSASLLEAGGDLPSPNFEILPAYRLKKSQIGAYMSATTTPFQAPLPFMSLTAPSMNPPLTQYYPVPVQPRPVYIPDALRPVWM</sequence>
<dbReference type="EMBL" id="JAKMXF010000020">
    <property type="protein sequence ID" value="KAI6661193.1"/>
    <property type="molecule type" value="Genomic_DNA"/>
</dbReference>
<dbReference type="Proteomes" id="UP001165289">
    <property type="component" value="Unassembled WGS sequence"/>
</dbReference>
<dbReference type="AlphaFoldDB" id="A0AAV7KK38"/>
<organism evidence="1 2">
    <name type="scientific">Oopsacas minuta</name>
    <dbReference type="NCBI Taxonomy" id="111878"/>
    <lineage>
        <taxon>Eukaryota</taxon>
        <taxon>Metazoa</taxon>
        <taxon>Porifera</taxon>
        <taxon>Hexactinellida</taxon>
        <taxon>Hexasterophora</taxon>
        <taxon>Lyssacinosida</taxon>
        <taxon>Leucopsacidae</taxon>
        <taxon>Oopsacas</taxon>
    </lineage>
</organism>
<evidence type="ECO:0000313" key="1">
    <source>
        <dbReference type="EMBL" id="KAI6661193.1"/>
    </source>
</evidence>
<name>A0AAV7KK38_9METZ</name>
<accession>A0AAV7KK38</accession>
<keyword evidence="2" id="KW-1185">Reference proteome</keyword>
<gene>
    <name evidence="1" type="ORF">LOD99_10172</name>
</gene>
<proteinExistence type="predicted"/>
<protein>
    <submittedName>
        <fullName evidence="1">Uncharacterized protein</fullName>
    </submittedName>
</protein>
<comment type="caution">
    <text evidence="1">The sequence shown here is derived from an EMBL/GenBank/DDBJ whole genome shotgun (WGS) entry which is preliminary data.</text>
</comment>
<evidence type="ECO:0000313" key="2">
    <source>
        <dbReference type="Proteomes" id="UP001165289"/>
    </source>
</evidence>
<reference evidence="1 2" key="1">
    <citation type="journal article" date="2023" name="BMC Biol.">
        <title>The compact genome of the sponge Oopsacas minuta (Hexactinellida) is lacking key metazoan core genes.</title>
        <authorList>
            <person name="Santini S."/>
            <person name="Schenkelaars Q."/>
            <person name="Jourda C."/>
            <person name="Duchesne M."/>
            <person name="Belahbib H."/>
            <person name="Rocher C."/>
            <person name="Selva M."/>
            <person name="Riesgo A."/>
            <person name="Vervoort M."/>
            <person name="Leys S.P."/>
            <person name="Kodjabachian L."/>
            <person name="Le Bivic A."/>
            <person name="Borchiellini C."/>
            <person name="Claverie J.M."/>
            <person name="Renard E."/>
        </authorList>
    </citation>
    <scope>NUCLEOTIDE SEQUENCE [LARGE SCALE GENOMIC DNA]</scope>
    <source>
        <strain evidence="1">SPO-2</strain>
    </source>
</reference>